<keyword evidence="2" id="KW-1185">Reference proteome</keyword>
<gene>
    <name evidence="1" type="ORF">DILT_LOCUS4553</name>
</gene>
<protein>
    <submittedName>
        <fullName evidence="1">Uncharacterized protein</fullName>
    </submittedName>
</protein>
<dbReference type="AlphaFoldDB" id="A0A3P7NK83"/>
<proteinExistence type="predicted"/>
<dbReference type="OrthoDB" id="441971at2759"/>
<accession>A0A3P7NK83</accession>
<dbReference type="Proteomes" id="UP000281553">
    <property type="component" value="Unassembled WGS sequence"/>
</dbReference>
<evidence type="ECO:0000313" key="2">
    <source>
        <dbReference type="Proteomes" id="UP000281553"/>
    </source>
</evidence>
<name>A0A3P7NK83_DIBLA</name>
<evidence type="ECO:0000313" key="1">
    <source>
        <dbReference type="EMBL" id="VDN08722.1"/>
    </source>
</evidence>
<dbReference type="EMBL" id="UYRU01045672">
    <property type="protein sequence ID" value="VDN08722.1"/>
    <property type="molecule type" value="Genomic_DNA"/>
</dbReference>
<sequence>MQKNFCTYGFDDNITDGTCWKVSRQNYPSKSEEDIVVTQLKRRVFYAPSRSVCAPLQPIRTGDTNESIKVDLVGPIASSITGKMFILAVAHFFTKVAEAVPLPDASAPTKARAIFND</sequence>
<organism evidence="1 2">
    <name type="scientific">Dibothriocephalus latus</name>
    <name type="common">Fish tapeworm</name>
    <name type="synonym">Diphyllobothrium latum</name>
    <dbReference type="NCBI Taxonomy" id="60516"/>
    <lineage>
        <taxon>Eukaryota</taxon>
        <taxon>Metazoa</taxon>
        <taxon>Spiralia</taxon>
        <taxon>Lophotrochozoa</taxon>
        <taxon>Platyhelminthes</taxon>
        <taxon>Cestoda</taxon>
        <taxon>Eucestoda</taxon>
        <taxon>Diphyllobothriidea</taxon>
        <taxon>Diphyllobothriidae</taxon>
        <taxon>Dibothriocephalus</taxon>
    </lineage>
</organism>
<reference evidence="1 2" key="1">
    <citation type="submission" date="2018-11" db="EMBL/GenBank/DDBJ databases">
        <authorList>
            <consortium name="Pathogen Informatics"/>
        </authorList>
    </citation>
    <scope>NUCLEOTIDE SEQUENCE [LARGE SCALE GENOMIC DNA]</scope>
</reference>